<reference evidence="1 2" key="1">
    <citation type="submission" date="2017-01" db="EMBL/GenBank/DDBJ databases">
        <title>Deconstructing symbiosis and pathogenesis requirements using a combined genomic-metabolomic approach.</title>
        <authorList>
            <person name="Tobias N.J."/>
            <person name="Wolff H."/>
            <person name="Djahanschiri B."/>
            <person name="Ebersberger I."/>
            <person name="Bode H.B."/>
        </authorList>
    </citation>
    <scope>NUCLEOTIDE SEQUENCE [LARGE SCALE GENOMIC DNA]</scope>
    <source>
        <strain evidence="1 2">DSM 4764</strain>
    </source>
</reference>
<proteinExistence type="predicted"/>
<dbReference type="Proteomes" id="UP000194204">
    <property type="component" value="Unassembled WGS sequence"/>
</dbReference>
<organism evidence="1 2">
    <name type="scientific">Xenorhabdus beddingii</name>
    <dbReference type="NCBI Taxonomy" id="40578"/>
    <lineage>
        <taxon>Bacteria</taxon>
        <taxon>Pseudomonadati</taxon>
        <taxon>Pseudomonadota</taxon>
        <taxon>Gammaproteobacteria</taxon>
        <taxon>Enterobacterales</taxon>
        <taxon>Morganellaceae</taxon>
        <taxon>Xenorhabdus</taxon>
    </lineage>
</organism>
<comment type="caution">
    <text evidence="1">The sequence shown here is derived from an EMBL/GenBank/DDBJ whole genome shotgun (WGS) entry which is preliminary data.</text>
</comment>
<sequence>MILISFVPDFFQMKSLQTKKVGGIHGVRIYDVFLLKKWRDITENIILRNGQSVLTILSKKYFRLTTLTFHIMKNDHLPYHYEKPQTKH</sequence>
<protein>
    <submittedName>
        <fullName evidence="1">Uncharacterized protein</fullName>
    </submittedName>
</protein>
<evidence type="ECO:0000313" key="2">
    <source>
        <dbReference type="Proteomes" id="UP000194204"/>
    </source>
</evidence>
<dbReference type="AlphaFoldDB" id="A0A1Y2SPN2"/>
<dbReference type="EMBL" id="MUBK01000011">
    <property type="protein sequence ID" value="OTA20177.1"/>
    <property type="molecule type" value="Genomic_DNA"/>
</dbReference>
<accession>A0A1Y2SPN2</accession>
<name>A0A1Y2SPN2_9GAMM</name>
<keyword evidence="2" id="KW-1185">Reference proteome</keyword>
<evidence type="ECO:0000313" key="1">
    <source>
        <dbReference type="EMBL" id="OTA20177.1"/>
    </source>
</evidence>
<gene>
    <name evidence="1" type="ORF">Xbed_01651</name>
</gene>